<reference evidence="4" key="1">
    <citation type="journal article" date="2006" name="PLoS Biol.">
        <title>Macronuclear genome sequence of the ciliate Tetrahymena thermophila, a model eukaryote.</title>
        <authorList>
            <person name="Eisen J.A."/>
            <person name="Coyne R.S."/>
            <person name="Wu M."/>
            <person name="Wu D."/>
            <person name="Thiagarajan M."/>
            <person name="Wortman J.R."/>
            <person name="Badger J.H."/>
            <person name="Ren Q."/>
            <person name="Amedeo P."/>
            <person name="Jones K.M."/>
            <person name="Tallon L.J."/>
            <person name="Delcher A.L."/>
            <person name="Salzberg S.L."/>
            <person name="Silva J.C."/>
            <person name="Haas B.J."/>
            <person name="Majoros W.H."/>
            <person name="Farzad M."/>
            <person name="Carlton J.M."/>
            <person name="Smith R.K. Jr."/>
            <person name="Garg J."/>
            <person name="Pearlman R.E."/>
            <person name="Karrer K.M."/>
            <person name="Sun L."/>
            <person name="Manning G."/>
            <person name="Elde N.C."/>
            <person name="Turkewitz A.P."/>
            <person name="Asai D.J."/>
            <person name="Wilkes D.E."/>
            <person name="Wang Y."/>
            <person name="Cai H."/>
            <person name="Collins K."/>
            <person name="Stewart B.A."/>
            <person name="Lee S.R."/>
            <person name="Wilamowska K."/>
            <person name="Weinberg Z."/>
            <person name="Ruzzo W.L."/>
            <person name="Wloga D."/>
            <person name="Gaertig J."/>
            <person name="Frankel J."/>
            <person name="Tsao C.-C."/>
            <person name="Gorovsky M.A."/>
            <person name="Keeling P.J."/>
            <person name="Waller R.F."/>
            <person name="Patron N.J."/>
            <person name="Cherry J.M."/>
            <person name="Stover N.A."/>
            <person name="Krieger C.J."/>
            <person name="del Toro C."/>
            <person name="Ryder H.F."/>
            <person name="Williamson S.C."/>
            <person name="Barbeau R.A."/>
            <person name="Hamilton E.P."/>
            <person name="Orias E."/>
        </authorList>
    </citation>
    <scope>NUCLEOTIDE SEQUENCE [LARGE SCALE GENOMIC DNA]</scope>
    <source>
        <strain evidence="4">SB210</strain>
    </source>
</reference>
<dbReference type="Proteomes" id="UP000009168">
    <property type="component" value="Unassembled WGS sequence"/>
</dbReference>
<keyword evidence="4" id="KW-1185">Reference proteome</keyword>
<name>W7XKN0_TETTS</name>
<keyword evidence="1" id="KW-0863">Zinc-finger</keyword>
<dbReference type="KEGG" id="tet:TTHERM_000209439"/>
<dbReference type="EMBL" id="GG662857">
    <property type="protein sequence ID" value="EWS76666.1"/>
    <property type="molecule type" value="Genomic_DNA"/>
</dbReference>
<evidence type="ECO:0000313" key="4">
    <source>
        <dbReference type="Proteomes" id="UP000009168"/>
    </source>
</evidence>
<keyword evidence="1" id="KW-0862">Zinc</keyword>
<dbReference type="GO" id="GO:0003676">
    <property type="term" value="F:nucleic acid binding"/>
    <property type="evidence" value="ECO:0007669"/>
    <property type="project" value="InterPro"/>
</dbReference>
<evidence type="ECO:0000256" key="1">
    <source>
        <dbReference type="PROSITE-ProRule" id="PRU00047"/>
    </source>
</evidence>
<keyword evidence="1" id="KW-0479">Metal-binding</keyword>
<accession>W7XKN0</accession>
<dbReference type="GO" id="GO:0008270">
    <property type="term" value="F:zinc ion binding"/>
    <property type="evidence" value="ECO:0007669"/>
    <property type="project" value="UniProtKB-KW"/>
</dbReference>
<sequence length="536" mass="62385">MFSLGRAYCVLRKDKQLIRPHLDWQNQREFSDQRALFFEYNLQYGLKSAGISQLVYFTNEDFINTLKIFPQEYEKYSMLKDNMIFQEKFIDLKCYCCNQYGHSTDKCPMVHHIPDKFSTIIKQNKPEIQVKRQAYKRTLNRMNSVKSKFKVSQDIKDTRIKIIQQFFPYYQPILSQNLSDELFFSRVPEILQSNGELLVVLDEILDEEEEEFYSQMQSDLANNQPSIVNNNYIDFTKNQSIDNPNGVSFGNVQTKQQESLVHIPNIFQQAQLPQQQDQPINNKSSSLVDIDSKSIQPQQINKVSSQAEINLKSPQRTNRSFPIFSDQIAGQNNSNIQLIAPQNKDVQQTNQQQNILINDYKTGEIHNPDSVVEEQHFQLPQFKYQHLVTQQQDINSTYSSQISRKSNKSFNKQQSEQTFNVNVNKNVYELSQKSKVGAFHNLSITQQPQNQANIFNLESPTKRNSNILNYLESPPRNSVRAGFIQTTTLCDGQIQTNSKFNKFQFLKAFKIIFNYLSQTLRTSKNTGLLQSDNNNK</sequence>
<dbReference type="RefSeq" id="XP_012650834.1">
    <property type="nucleotide sequence ID" value="XM_012795380.1"/>
</dbReference>
<evidence type="ECO:0000313" key="3">
    <source>
        <dbReference type="EMBL" id="EWS76666.1"/>
    </source>
</evidence>
<dbReference type="GeneID" id="24437823"/>
<evidence type="ECO:0000259" key="2">
    <source>
        <dbReference type="PROSITE" id="PS50158"/>
    </source>
</evidence>
<dbReference type="InParanoid" id="W7XKN0"/>
<protein>
    <submittedName>
        <fullName evidence="3">Cation channel family protein</fullName>
    </submittedName>
</protein>
<feature type="domain" description="CCHC-type" evidence="2">
    <location>
        <begin position="93"/>
        <end position="108"/>
    </location>
</feature>
<proteinExistence type="predicted"/>
<dbReference type="AlphaFoldDB" id="W7XKN0"/>
<dbReference type="InterPro" id="IPR001878">
    <property type="entry name" value="Znf_CCHC"/>
</dbReference>
<organism evidence="3 4">
    <name type="scientific">Tetrahymena thermophila (strain SB210)</name>
    <dbReference type="NCBI Taxonomy" id="312017"/>
    <lineage>
        <taxon>Eukaryota</taxon>
        <taxon>Sar</taxon>
        <taxon>Alveolata</taxon>
        <taxon>Ciliophora</taxon>
        <taxon>Intramacronucleata</taxon>
        <taxon>Oligohymenophorea</taxon>
        <taxon>Hymenostomatida</taxon>
        <taxon>Tetrahymenina</taxon>
        <taxon>Tetrahymenidae</taxon>
        <taxon>Tetrahymena</taxon>
    </lineage>
</organism>
<gene>
    <name evidence="3" type="ORF">TTHERM_000209439</name>
</gene>
<dbReference type="PROSITE" id="PS50158">
    <property type="entry name" value="ZF_CCHC"/>
    <property type="match status" value="1"/>
</dbReference>